<feature type="repeat" description="TPR" evidence="1">
    <location>
        <begin position="350"/>
        <end position="383"/>
    </location>
</feature>
<dbReference type="PROSITE" id="PS50005">
    <property type="entry name" value="TPR"/>
    <property type="match status" value="1"/>
</dbReference>
<evidence type="ECO:0000313" key="2">
    <source>
        <dbReference type="EMBL" id="EMN90280.1"/>
    </source>
</evidence>
<name>M6QAN2_9LEPT</name>
<organism evidence="2 3">
    <name type="scientific">Leptospira weilii str. UI 13098</name>
    <dbReference type="NCBI Taxonomy" id="1088542"/>
    <lineage>
        <taxon>Bacteria</taxon>
        <taxon>Pseudomonadati</taxon>
        <taxon>Spirochaetota</taxon>
        <taxon>Spirochaetia</taxon>
        <taxon>Leptospirales</taxon>
        <taxon>Leptospiraceae</taxon>
        <taxon>Leptospira</taxon>
    </lineage>
</organism>
<dbReference type="PANTHER" id="PTHR12558">
    <property type="entry name" value="CELL DIVISION CYCLE 16,23,27"/>
    <property type="match status" value="1"/>
</dbReference>
<dbReference type="AlphaFoldDB" id="M6QAN2"/>
<dbReference type="Proteomes" id="UP000012118">
    <property type="component" value="Unassembled WGS sequence"/>
</dbReference>
<dbReference type="Gene3D" id="1.25.40.10">
    <property type="entry name" value="Tetratricopeptide repeat domain"/>
    <property type="match status" value="1"/>
</dbReference>
<comment type="caution">
    <text evidence="2">The sequence shown here is derived from an EMBL/GenBank/DDBJ whole genome shotgun (WGS) entry which is preliminary data.</text>
</comment>
<protein>
    <submittedName>
        <fullName evidence="2">Tetratricopeptide repeat protein</fullName>
    </submittedName>
</protein>
<keyword evidence="3" id="KW-1185">Reference proteome</keyword>
<dbReference type="Pfam" id="PF13432">
    <property type="entry name" value="TPR_16"/>
    <property type="match status" value="2"/>
</dbReference>
<evidence type="ECO:0000256" key="1">
    <source>
        <dbReference type="PROSITE-ProRule" id="PRU00339"/>
    </source>
</evidence>
<reference evidence="2 3" key="1">
    <citation type="submission" date="2013-01" db="EMBL/GenBank/DDBJ databases">
        <authorList>
            <person name="Harkins D.M."/>
            <person name="Durkin A.S."/>
            <person name="Brinkac L.M."/>
            <person name="Haft D.H."/>
            <person name="Selengut J.D."/>
            <person name="Sanka R."/>
            <person name="DePew J."/>
            <person name="Purushe J."/>
            <person name="Chanthongthip A."/>
            <person name="Lattana O."/>
            <person name="Phetsouvanh R."/>
            <person name="Newton P.N."/>
            <person name="Vinetz J.M."/>
            <person name="Sutton G.G."/>
            <person name="Nierman W.C."/>
            <person name="Fouts D.E."/>
        </authorList>
    </citation>
    <scope>NUCLEOTIDE SEQUENCE [LARGE SCALE GENOMIC DNA]</scope>
    <source>
        <strain evidence="2 3">UI 13098</strain>
    </source>
</reference>
<gene>
    <name evidence="2" type="ORF">LEP1GSC108_1217</name>
</gene>
<accession>M6QAN2</accession>
<dbReference type="InterPro" id="IPR011990">
    <property type="entry name" value="TPR-like_helical_dom_sf"/>
</dbReference>
<proteinExistence type="predicted"/>
<dbReference type="EMBL" id="AHNU02000044">
    <property type="protein sequence ID" value="EMN90280.1"/>
    <property type="molecule type" value="Genomic_DNA"/>
</dbReference>
<dbReference type="InterPro" id="IPR019734">
    <property type="entry name" value="TPR_rpt"/>
</dbReference>
<dbReference type="SMART" id="SM00028">
    <property type="entry name" value="TPR"/>
    <property type="match status" value="3"/>
</dbReference>
<keyword evidence="1" id="KW-0802">TPR repeat</keyword>
<dbReference type="PANTHER" id="PTHR12558:SF13">
    <property type="entry name" value="CELL DIVISION CYCLE PROTEIN 27 HOMOLOG"/>
    <property type="match status" value="1"/>
</dbReference>
<evidence type="ECO:0000313" key="3">
    <source>
        <dbReference type="Proteomes" id="UP000012118"/>
    </source>
</evidence>
<dbReference type="SUPFAM" id="SSF48452">
    <property type="entry name" value="TPR-like"/>
    <property type="match status" value="1"/>
</dbReference>
<sequence length="434" mass="49848">MQVYGAWDSSHEELYVFPDQTWTSMKANLVPFIEAQWGSYEGKEKIKYSTLKRPGKYPGAFDFISYGISNEAKEIRYNQCLAFLKKHEEAVLRHPKCISLEDAYTAFAKVYYVLGINDSNKENEWKEKCKTIFDYHPENRFHHEKETAAVCSWISADFGIQIFQKFLDKGEKKPEYAGGADLLSALFNDHPTIDLQIEKLAVENPKYTYVIVRCLETAKKWALTVINDKLAAKLKENSSALNSISELILRLRKAILSAPDGTYSENEIHQVRSQNVMDRVVKGWEHIKKKEYSQAEELVRSALADYPEDAQALFLDARLYWLSSNSPEAGIERARENLKIASRFDHYGVASLYNLLGCGLGELSRYDESRIAFEQAVETNPQDPMYVANLAEIWWKLERKDNAAKYAHKAKSLGSKAEFVEMILKEMKKPDEAR</sequence>